<name>A0AAV4HM28_9GAST</name>
<protein>
    <submittedName>
        <fullName evidence="1">Uncharacterized protein</fullName>
    </submittedName>
</protein>
<organism evidence="1 2">
    <name type="scientific">Elysia marginata</name>
    <dbReference type="NCBI Taxonomy" id="1093978"/>
    <lineage>
        <taxon>Eukaryota</taxon>
        <taxon>Metazoa</taxon>
        <taxon>Spiralia</taxon>
        <taxon>Lophotrochozoa</taxon>
        <taxon>Mollusca</taxon>
        <taxon>Gastropoda</taxon>
        <taxon>Heterobranchia</taxon>
        <taxon>Euthyneura</taxon>
        <taxon>Panpulmonata</taxon>
        <taxon>Sacoglossa</taxon>
        <taxon>Placobranchoidea</taxon>
        <taxon>Plakobranchidae</taxon>
        <taxon>Elysia</taxon>
    </lineage>
</organism>
<reference evidence="1 2" key="1">
    <citation type="journal article" date="2021" name="Elife">
        <title>Chloroplast acquisition without the gene transfer in kleptoplastic sea slugs, Plakobranchus ocellatus.</title>
        <authorList>
            <person name="Maeda T."/>
            <person name="Takahashi S."/>
            <person name="Yoshida T."/>
            <person name="Shimamura S."/>
            <person name="Takaki Y."/>
            <person name="Nagai Y."/>
            <person name="Toyoda A."/>
            <person name="Suzuki Y."/>
            <person name="Arimoto A."/>
            <person name="Ishii H."/>
            <person name="Satoh N."/>
            <person name="Nishiyama T."/>
            <person name="Hasebe M."/>
            <person name="Maruyama T."/>
            <person name="Minagawa J."/>
            <person name="Obokata J."/>
            <person name="Shigenobu S."/>
        </authorList>
    </citation>
    <scope>NUCLEOTIDE SEQUENCE [LARGE SCALE GENOMIC DNA]</scope>
</reference>
<evidence type="ECO:0000313" key="1">
    <source>
        <dbReference type="EMBL" id="GFR97851.1"/>
    </source>
</evidence>
<evidence type="ECO:0000313" key="2">
    <source>
        <dbReference type="Proteomes" id="UP000762676"/>
    </source>
</evidence>
<gene>
    <name evidence="1" type="ORF">ElyMa_006334800</name>
</gene>
<dbReference type="Proteomes" id="UP000762676">
    <property type="component" value="Unassembled WGS sequence"/>
</dbReference>
<accession>A0AAV4HM28</accession>
<keyword evidence="2" id="KW-1185">Reference proteome</keyword>
<comment type="caution">
    <text evidence="1">The sequence shown here is derived from an EMBL/GenBank/DDBJ whole genome shotgun (WGS) entry which is preliminary data.</text>
</comment>
<sequence>MCSKTEAVDFEVVKFACFSEEKPSGKKELRNVHQLKLKKNSENLTVRLLEIPVICTEMVWAPVPQEMLKEFEEVHFEEDYRSHSRKHNRTGTWVGKKKKQEAIRLLTLAHSRREEFRRRSRESEREVKRKIKARIEENNKIKQGKEIQEREKHLTIVNEILAQGGLCTTKESVDKLMTEKNKTERLKAQLRCTGKLL</sequence>
<dbReference type="AlphaFoldDB" id="A0AAV4HM28"/>
<dbReference type="EMBL" id="BMAT01012718">
    <property type="protein sequence ID" value="GFR97851.1"/>
    <property type="molecule type" value="Genomic_DNA"/>
</dbReference>
<proteinExistence type="predicted"/>